<evidence type="ECO:0000259" key="2">
    <source>
        <dbReference type="SMART" id="SM00014"/>
    </source>
</evidence>
<proteinExistence type="predicted"/>
<dbReference type="Gene3D" id="1.20.144.10">
    <property type="entry name" value="Phosphatidic acid phosphatase type 2/haloperoxidase"/>
    <property type="match status" value="1"/>
</dbReference>
<dbReference type="InterPro" id="IPR000326">
    <property type="entry name" value="PAP2/HPO"/>
</dbReference>
<protein>
    <recommendedName>
        <fullName evidence="2">Phosphatidic acid phosphatase type 2/haloperoxidase domain-containing protein</fullName>
    </recommendedName>
</protein>
<name>A0A316TCY5_9ACTN</name>
<dbReference type="OrthoDB" id="5289372at2"/>
<dbReference type="SUPFAM" id="SSF48317">
    <property type="entry name" value="Acid phosphatase/Vanadium-dependent haloperoxidase"/>
    <property type="match status" value="1"/>
</dbReference>
<keyword evidence="1" id="KW-0812">Transmembrane</keyword>
<dbReference type="Pfam" id="PF01569">
    <property type="entry name" value="PAP2"/>
    <property type="match status" value="1"/>
</dbReference>
<feature type="transmembrane region" description="Helical" evidence="1">
    <location>
        <begin position="160"/>
        <end position="182"/>
    </location>
</feature>
<gene>
    <name evidence="3" type="ORF">DJ010_14055</name>
</gene>
<feature type="transmembrane region" description="Helical" evidence="1">
    <location>
        <begin position="7"/>
        <end position="26"/>
    </location>
</feature>
<dbReference type="AlphaFoldDB" id="A0A316TCY5"/>
<feature type="domain" description="Phosphatidic acid phosphatase type 2/haloperoxidase" evidence="2">
    <location>
        <begin position="89"/>
        <end position="203"/>
    </location>
</feature>
<reference evidence="3 4" key="1">
    <citation type="submission" date="2018-05" db="EMBL/GenBank/DDBJ databases">
        <title>Nocardioides silvaticus genome.</title>
        <authorList>
            <person name="Li C."/>
            <person name="Wang G."/>
        </authorList>
    </citation>
    <scope>NUCLEOTIDE SEQUENCE [LARGE SCALE GENOMIC DNA]</scope>
    <source>
        <strain evidence="3 4">CCTCC AB 2018079</strain>
    </source>
</reference>
<sequence>MNDANALLARTAVVSTGVLALLAMVVSNQWSPLMALDDGIAVAAHQATSGHDLMIDTWSAVSSWAGPDVLRQLMMVVAVGLVLGRRFVAGAWLFGLAVLESYAAPAAKLVLERPRPEWSDPITTAGATSFPSGHATAAATAAVALVLVVLGLVRSQRVRRFAIALAVATVAAVGASRIFLGVHYLSDIVGGIAFGTLLTVATAWVVGLLRPGFLSVVSDGAAVGQPEADARRGQEQGAEHAHVHQVVAGSVERDPVLLTRR</sequence>
<evidence type="ECO:0000256" key="1">
    <source>
        <dbReference type="SAM" id="Phobius"/>
    </source>
</evidence>
<keyword evidence="1" id="KW-0472">Membrane</keyword>
<organism evidence="3 4">
    <name type="scientific">Nocardioides silvaticus</name>
    <dbReference type="NCBI Taxonomy" id="2201891"/>
    <lineage>
        <taxon>Bacteria</taxon>
        <taxon>Bacillati</taxon>
        <taxon>Actinomycetota</taxon>
        <taxon>Actinomycetes</taxon>
        <taxon>Propionibacteriales</taxon>
        <taxon>Nocardioidaceae</taxon>
        <taxon>Nocardioides</taxon>
    </lineage>
</organism>
<accession>A0A316TCY5</accession>
<comment type="caution">
    <text evidence="3">The sequence shown here is derived from an EMBL/GenBank/DDBJ whole genome shotgun (WGS) entry which is preliminary data.</text>
</comment>
<dbReference type="InterPro" id="IPR036938">
    <property type="entry name" value="PAP2/HPO_sf"/>
</dbReference>
<evidence type="ECO:0000313" key="3">
    <source>
        <dbReference type="EMBL" id="PWN02243.1"/>
    </source>
</evidence>
<dbReference type="PANTHER" id="PTHR14969:SF13">
    <property type="entry name" value="AT30094P"/>
    <property type="match status" value="1"/>
</dbReference>
<keyword evidence="1" id="KW-1133">Transmembrane helix</keyword>
<keyword evidence="4" id="KW-1185">Reference proteome</keyword>
<evidence type="ECO:0000313" key="4">
    <source>
        <dbReference type="Proteomes" id="UP000245507"/>
    </source>
</evidence>
<feature type="transmembrane region" description="Helical" evidence="1">
    <location>
        <begin position="188"/>
        <end position="209"/>
    </location>
</feature>
<dbReference type="EMBL" id="QGDD01000006">
    <property type="protein sequence ID" value="PWN02243.1"/>
    <property type="molecule type" value="Genomic_DNA"/>
</dbReference>
<dbReference type="PANTHER" id="PTHR14969">
    <property type="entry name" value="SPHINGOSINE-1-PHOSPHATE PHOSPHOHYDROLASE"/>
    <property type="match status" value="1"/>
</dbReference>
<feature type="transmembrane region" description="Helical" evidence="1">
    <location>
        <begin position="131"/>
        <end position="153"/>
    </location>
</feature>
<dbReference type="SMART" id="SM00014">
    <property type="entry name" value="acidPPc"/>
    <property type="match status" value="1"/>
</dbReference>
<dbReference type="Proteomes" id="UP000245507">
    <property type="component" value="Unassembled WGS sequence"/>
</dbReference>